<keyword evidence="9" id="KW-0902">Two-component regulatory system</keyword>
<dbReference type="InterPro" id="IPR036890">
    <property type="entry name" value="HATPase_C_sf"/>
</dbReference>
<dbReference type="InterPro" id="IPR003594">
    <property type="entry name" value="HATPase_dom"/>
</dbReference>
<feature type="transmembrane region" description="Helical" evidence="11">
    <location>
        <begin position="7"/>
        <end position="27"/>
    </location>
</feature>
<dbReference type="CDD" id="cd00082">
    <property type="entry name" value="HisKA"/>
    <property type="match status" value="1"/>
</dbReference>
<dbReference type="InterPro" id="IPR004358">
    <property type="entry name" value="Sig_transdc_His_kin-like_C"/>
</dbReference>
<evidence type="ECO:0000256" key="11">
    <source>
        <dbReference type="SAM" id="Phobius"/>
    </source>
</evidence>
<evidence type="ECO:0000256" key="7">
    <source>
        <dbReference type="ARBA" id="ARBA00022777"/>
    </source>
</evidence>
<dbReference type="OrthoDB" id="368131at2"/>
<dbReference type="PRINTS" id="PR00344">
    <property type="entry name" value="BCTRLSENSOR"/>
</dbReference>
<evidence type="ECO:0000256" key="8">
    <source>
        <dbReference type="ARBA" id="ARBA00022840"/>
    </source>
</evidence>
<name>A0A165PWL1_9BACL</name>
<dbReference type="SUPFAM" id="SSF47384">
    <property type="entry name" value="Homodimeric domain of signal transducing histidine kinase"/>
    <property type="match status" value="1"/>
</dbReference>
<feature type="transmembrane region" description="Helical" evidence="11">
    <location>
        <begin position="47"/>
        <end position="68"/>
    </location>
</feature>
<dbReference type="SUPFAM" id="SSF55874">
    <property type="entry name" value="ATPase domain of HSP90 chaperone/DNA topoisomerase II/histidine kinase"/>
    <property type="match status" value="1"/>
</dbReference>
<dbReference type="Proteomes" id="UP000076563">
    <property type="component" value="Unassembled WGS sequence"/>
</dbReference>
<keyword evidence="6" id="KW-0547">Nucleotide-binding</keyword>
<proteinExistence type="predicted"/>
<dbReference type="Pfam" id="PF00512">
    <property type="entry name" value="HisKA"/>
    <property type="match status" value="1"/>
</dbReference>
<evidence type="ECO:0000256" key="1">
    <source>
        <dbReference type="ARBA" id="ARBA00000085"/>
    </source>
</evidence>
<comment type="caution">
    <text evidence="13">The sequence shown here is derived from an EMBL/GenBank/DDBJ whole genome shotgun (WGS) entry which is preliminary data.</text>
</comment>
<evidence type="ECO:0000256" key="9">
    <source>
        <dbReference type="ARBA" id="ARBA00023012"/>
    </source>
</evidence>
<evidence type="ECO:0000256" key="2">
    <source>
        <dbReference type="ARBA" id="ARBA00004651"/>
    </source>
</evidence>
<dbReference type="AlphaFoldDB" id="A0A165PWL1"/>
<dbReference type="Gene3D" id="1.10.287.130">
    <property type="match status" value="1"/>
</dbReference>
<gene>
    <name evidence="13" type="ORF">AV654_04520</name>
</gene>
<dbReference type="InterPro" id="IPR036097">
    <property type="entry name" value="HisK_dim/P_sf"/>
</dbReference>
<keyword evidence="5" id="KW-0808">Transferase</keyword>
<organism evidence="13 14">
    <name type="scientific">Paenibacillus elgii</name>
    <dbReference type="NCBI Taxonomy" id="189691"/>
    <lineage>
        <taxon>Bacteria</taxon>
        <taxon>Bacillati</taxon>
        <taxon>Bacillota</taxon>
        <taxon>Bacilli</taxon>
        <taxon>Bacillales</taxon>
        <taxon>Paenibacillaceae</taxon>
        <taxon>Paenibacillus</taxon>
    </lineage>
</organism>
<keyword evidence="7" id="KW-0418">Kinase</keyword>
<dbReference type="PROSITE" id="PS50109">
    <property type="entry name" value="HIS_KIN"/>
    <property type="match status" value="1"/>
</dbReference>
<comment type="catalytic activity">
    <reaction evidence="1">
        <text>ATP + protein L-histidine = ADP + protein N-phospho-L-histidine.</text>
        <dbReference type="EC" id="2.7.13.3"/>
    </reaction>
</comment>
<dbReference type="EC" id="2.7.13.3" evidence="3"/>
<evidence type="ECO:0000256" key="5">
    <source>
        <dbReference type="ARBA" id="ARBA00022679"/>
    </source>
</evidence>
<dbReference type="RefSeq" id="WP_063187396.1">
    <property type="nucleotide sequence ID" value="NZ_LQRA01000099.1"/>
</dbReference>
<protein>
    <recommendedName>
        <fullName evidence="3">histidine kinase</fullName>
        <ecNumber evidence="3">2.7.13.3</ecNumber>
    </recommendedName>
</protein>
<dbReference type="GO" id="GO:0005886">
    <property type="term" value="C:plasma membrane"/>
    <property type="evidence" value="ECO:0007669"/>
    <property type="project" value="UniProtKB-SubCell"/>
</dbReference>
<evidence type="ECO:0000313" key="14">
    <source>
        <dbReference type="Proteomes" id="UP000076563"/>
    </source>
</evidence>
<comment type="subcellular location">
    <subcellularLocation>
        <location evidence="2">Cell membrane</location>
        <topology evidence="2">Multi-pass membrane protein</topology>
    </subcellularLocation>
</comment>
<feature type="domain" description="Histidine kinase" evidence="12">
    <location>
        <begin position="144"/>
        <end position="361"/>
    </location>
</feature>
<keyword evidence="11" id="KW-0812">Transmembrane</keyword>
<dbReference type="InterPro" id="IPR005467">
    <property type="entry name" value="His_kinase_dom"/>
</dbReference>
<keyword evidence="8" id="KW-0067">ATP-binding</keyword>
<feature type="coiled-coil region" evidence="10">
    <location>
        <begin position="110"/>
        <end position="140"/>
    </location>
</feature>
<keyword evidence="10" id="KW-0175">Coiled coil</keyword>
<dbReference type="Pfam" id="PF02518">
    <property type="entry name" value="HATPase_c"/>
    <property type="match status" value="1"/>
</dbReference>
<dbReference type="Gene3D" id="3.30.565.10">
    <property type="entry name" value="Histidine kinase-like ATPase, C-terminal domain"/>
    <property type="match status" value="1"/>
</dbReference>
<dbReference type="EMBL" id="LQRA01000099">
    <property type="protein sequence ID" value="KZE72792.1"/>
    <property type="molecule type" value="Genomic_DNA"/>
</dbReference>
<dbReference type="InterPro" id="IPR003661">
    <property type="entry name" value="HisK_dim/P_dom"/>
</dbReference>
<evidence type="ECO:0000256" key="10">
    <source>
        <dbReference type="SAM" id="Coils"/>
    </source>
</evidence>
<evidence type="ECO:0000259" key="12">
    <source>
        <dbReference type="PROSITE" id="PS50109"/>
    </source>
</evidence>
<dbReference type="GO" id="GO:0016036">
    <property type="term" value="P:cellular response to phosphate starvation"/>
    <property type="evidence" value="ECO:0007669"/>
    <property type="project" value="TreeGrafter"/>
</dbReference>
<dbReference type="PANTHER" id="PTHR45453">
    <property type="entry name" value="PHOSPHATE REGULON SENSOR PROTEIN PHOR"/>
    <property type="match status" value="1"/>
</dbReference>
<evidence type="ECO:0000256" key="3">
    <source>
        <dbReference type="ARBA" id="ARBA00012438"/>
    </source>
</evidence>
<keyword evidence="11" id="KW-1133">Transmembrane helix</keyword>
<evidence type="ECO:0000256" key="4">
    <source>
        <dbReference type="ARBA" id="ARBA00022553"/>
    </source>
</evidence>
<dbReference type="GO" id="GO:0005524">
    <property type="term" value="F:ATP binding"/>
    <property type="evidence" value="ECO:0007669"/>
    <property type="project" value="UniProtKB-KW"/>
</dbReference>
<dbReference type="SMART" id="SM00387">
    <property type="entry name" value="HATPase_c"/>
    <property type="match status" value="1"/>
</dbReference>
<dbReference type="GO" id="GO:0004721">
    <property type="term" value="F:phosphoprotein phosphatase activity"/>
    <property type="evidence" value="ECO:0007669"/>
    <property type="project" value="TreeGrafter"/>
</dbReference>
<dbReference type="GO" id="GO:0000155">
    <property type="term" value="F:phosphorelay sensor kinase activity"/>
    <property type="evidence" value="ECO:0007669"/>
    <property type="project" value="InterPro"/>
</dbReference>
<dbReference type="CDD" id="cd00075">
    <property type="entry name" value="HATPase"/>
    <property type="match status" value="1"/>
</dbReference>
<keyword evidence="14" id="KW-1185">Reference proteome</keyword>
<reference evidence="14" key="1">
    <citation type="submission" date="2016-01" db="EMBL/GenBank/DDBJ databases">
        <title>Draft genome of Chromobacterium sp. F49.</title>
        <authorList>
            <person name="Hong K.W."/>
        </authorList>
    </citation>
    <scope>NUCLEOTIDE SEQUENCE [LARGE SCALE GENOMIC DNA]</scope>
    <source>
        <strain evidence="14">M63</strain>
    </source>
</reference>
<keyword evidence="4" id="KW-0597">Phosphoprotein</keyword>
<dbReference type="PANTHER" id="PTHR45453:SF1">
    <property type="entry name" value="PHOSPHATE REGULON SENSOR PROTEIN PHOR"/>
    <property type="match status" value="1"/>
</dbReference>
<accession>A0A165PWL1</accession>
<keyword evidence="11" id="KW-0472">Membrane</keyword>
<evidence type="ECO:0000256" key="6">
    <source>
        <dbReference type="ARBA" id="ARBA00022741"/>
    </source>
</evidence>
<sequence length="361" mass="41182">MRFIIRLVLIFLFLFTVILIGGSMVLAMTVEFFIPSASGSANTTADIIILLGMLILFMGSLLFFAWFIGRPIYYIVLWIFQLAQGCYEEPFKRNMYSRESGTLKQPYKLYEEMIVQLRTLTETLARNERERIAMDKMKEEWISGISHDLKTPLTYITGYSEMMLLPKYQWSEEDKTEFLKQINQKGLHMQALIQDLNLSLQLNGQRLPLHVEPVNMVELIRRIVADVVNAPWASEYLLSFHADIDLLEMAVDPQFLQRALRNLIVNAIIHNPNGTNVTVSLRQSPTQIIIMIEDNGIGMDKETVDRLFDRYYRGTTTDANSEGTGLGMAIALQLIAAHHGEIDVASRKGEGTSVRIRIPLS</sequence>
<dbReference type="FunFam" id="3.30.565.10:FF:000006">
    <property type="entry name" value="Sensor histidine kinase WalK"/>
    <property type="match status" value="1"/>
</dbReference>
<dbReference type="SMART" id="SM00388">
    <property type="entry name" value="HisKA"/>
    <property type="match status" value="1"/>
</dbReference>
<evidence type="ECO:0000313" key="13">
    <source>
        <dbReference type="EMBL" id="KZE72792.1"/>
    </source>
</evidence>
<dbReference type="InterPro" id="IPR050351">
    <property type="entry name" value="BphY/WalK/GraS-like"/>
</dbReference>